<dbReference type="Pfam" id="PF06050">
    <property type="entry name" value="HGD-D"/>
    <property type="match status" value="1"/>
</dbReference>
<protein>
    <submittedName>
        <fullName evidence="2">Uncharacterized protein</fullName>
    </submittedName>
</protein>
<dbReference type="PANTHER" id="PTHR30548">
    <property type="entry name" value="2-HYDROXYGLUTARYL-COA DEHYDRATASE, D-COMPONENT-RELATED"/>
    <property type="match status" value="1"/>
</dbReference>
<sequence length="125" mass="14435">MGSHYHNIPTLPLLDTPRKFNDLAYKFYHGEVMEFKKNLENFFGVTITDEAIANSIALYNKTRKDLKKLHDLMKSDTPPLTGAEMLEVLNAAVRMPREDFNALLEKLLEEKSKPRAALFLLRQEL</sequence>
<name>E1YA30_9BACT</name>
<reference evidence="2" key="1">
    <citation type="journal article" date="2011" name="Environ. Microbiol.">
        <title>Genomic insights into the metabolic potential of the polycyclic aromatic hydrocarbon degrading sulfate-reducing Deltaproteobacterium N47.</title>
        <authorList>
            <person name="Bergmann F."/>
            <person name="Selesi D."/>
            <person name="Weinmaier T."/>
            <person name="Tischler P."/>
            <person name="Rattei T."/>
            <person name="Meckenstock R.U."/>
        </authorList>
    </citation>
    <scope>NUCLEOTIDE SEQUENCE</scope>
</reference>
<dbReference type="EMBL" id="FR695866">
    <property type="protein sequence ID" value="CBX27424.1"/>
    <property type="molecule type" value="Genomic_DNA"/>
</dbReference>
<dbReference type="Gene3D" id="1.20.1270.370">
    <property type="match status" value="1"/>
</dbReference>
<evidence type="ECO:0000313" key="2">
    <source>
        <dbReference type="EMBL" id="CBX27424.1"/>
    </source>
</evidence>
<dbReference type="PANTHER" id="PTHR30548:SF1">
    <property type="entry name" value="DEHYDRATASE SUBUNIT MJ0007-RELATED"/>
    <property type="match status" value="1"/>
</dbReference>
<accession>E1YA30</accession>
<dbReference type="InterPro" id="IPR010327">
    <property type="entry name" value="FldB/FldC_alpha/beta"/>
</dbReference>
<comment type="similarity">
    <text evidence="1">Belongs to the FldB/FldC dehydratase alpha/beta subunit family.</text>
</comment>
<evidence type="ECO:0000256" key="1">
    <source>
        <dbReference type="ARBA" id="ARBA00005806"/>
    </source>
</evidence>
<gene>
    <name evidence="2" type="ORF">N47_H22460</name>
</gene>
<dbReference type="AlphaFoldDB" id="E1YA30"/>
<organism evidence="2">
    <name type="scientific">uncultured Desulfobacterium sp</name>
    <dbReference type="NCBI Taxonomy" id="201089"/>
    <lineage>
        <taxon>Bacteria</taxon>
        <taxon>Pseudomonadati</taxon>
        <taxon>Thermodesulfobacteriota</taxon>
        <taxon>Desulfobacteria</taxon>
        <taxon>Desulfobacterales</taxon>
        <taxon>Desulfobacteriaceae</taxon>
        <taxon>Desulfobacterium</taxon>
        <taxon>environmental samples</taxon>
    </lineage>
</organism>
<proteinExistence type="inferred from homology"/>